<comment type="similarity">
    <text evidence="2 7">Belongs to the FHIPEP (flagella/HR/invasion proteins export pore) family.</text>
</comment>
<dbReference type="InterPro" id="IPR001712">
    <property type="entry name" value="T3SS_FHIPEP"/>
</dbReference>
<dbReference type="EMBL" id="BMIJ01000008">
    <property type="protein sequence ID" value="GGC07251.1"/>
    <property type="molecule type" value="Genomic_DNA"/>
</dbReference>
<dbReference type="RefSeq" id="WP_229680835.1">
    <property type="nucleotide sequence ID" value="NZ_BMIJ01000008.1"/>
</dbReference>
<dbReference type="PANTHER" id="PTHR30161:SF1">
    <property type="entry name" value="FLAGELLAR BIOSYNTHESIS PROTEIN FLHA-RELATED"/>
    <property type="match status" value="1"/>
</dbReference>
<keyword evidence="10" id="KW-1185">Reference proteome</keyword>
<feature type="transmembrane region" description="Helical" evidence="7">
    <location>
        <begin position="283"/>
        <end position="301"/>
    </location>
</feature>
<dbReference type="InterPro" id="IPR042193">
    <property type="entry name" value="FHIPEP_3"/>
</dbReference>
<comment type="subcellular location">
    <subcellularLocation>
        <location evidence="1 7">Cell membrane</location>
        <topology evidence="1 7">Multi-pass membrane protein</topology>
    </subcellularLocation>
</comment>
<dbReference type="InterPro" id="IPR042194">
    <property type="entry name" value="FHIPEP_1"/>
</dbReference>
<dbReference type="PRINTS" id="PR00949">
    <property type="entry name" value="TYPE3IMAPROT"/>
</dbReference>
<dbReference type="NCBIfam" id="TIGR01398">
    <property type="entry name" value="FlhA"/>
    <property type="match status" value="1"/>
</dbReference>
<evidence type="ECO:0000256" key="1">
    <source>
        <dbReference type="ARBA" id="ARBA00004651"/>
    </source>
</evidence>
<evidence type="ECO:0000256" key="2">
    <source>
        <dbReference type="ARBA" id="ARBA00008835"/>
    </source>
</evidence>
<gene>
    <name evidence="7 9" type="primary">flhA</name>
    <name evidence="9" type="ORF">GCM10011352_36970</name>
</gene>
<keyword evidence="7" id="KW-1006">Bacterial flagellum protein export</keyword>
<evidence type="ECO:0000313" key="9">
    <source>
        <dbReference type="EMBL" id="GGC07251.1"/>
    </source>
</evidence>
<reference evidence="10" key="1">
    <citation type="journal article" date="2019" name="Int. J. Syst. Evol. Microbiol.">
        <title>The Global Catalogue of Microorganisms (GCM) 10K type strain sequencing project: providing services to taxonomists for standard genome sequencing and annotation.</title>
        <authorList>
            <consortium name="The Broad Institute Genomics Platform"/>
            <consortium name="The Broad Institute Genome Sequencing Center for Infectious Disease"/>
            <person name="Wu L."/>
            <person name="Ma J."/>
        </authorList>
    </citation>
    <scope>NUCLEOTIDE SEQUENCE [LARGE SCALE GENOMIC DNA]</scope>
    <source>
        <strain evidence="10">CGMCC 1.15341</strain>
    </source>
</reference>
<dbReference type="InterPro" id="IPR006301">
    <property type="entry name" value="FlhA"/>
</dbReference>
<evidence type="ECO:0000256" key="8">
    <source>
        <dbReference type="SAM" id="MobiDB-lite"/>
    </source>
</evidence>
<dbReference type="Pfam" id="PF00771">
    <property type="entry name" value="FHIPEP"/>
    <property type="match status" value="1"/>
</dbReference>
<evidence type="ECO:0000256" key="5">
    <source>
        <dbReference type="ARBA" id="ARBA00022989"/>
    </source>
</evidence>
<keyword evidence="7" id="KW-0813">Transport</keyword>
<dbReference type="InterPro" id="IPR025505">
    <property type="entry name" value="FHIPEP_CS"/>
</dbReference>
<feature type="transmembrane region" description="Helical" evidence="7">
    <location>
        <begin position="205"/>
        <end position="225"/>
    </location>
</feature>
<evidence type="ECO:0000313" key="10">
    <source>
        <dbReference type="Proteomes" id="UP000629025"/>
    </source>
</evidence>
<evidence type="ECO:0000256" key="7">
    <source>
        <dbReference type="RuleBase" id="RU364093"/>
    </source>
</evidence>
<organism evidence="9 10">
    <name type="scientific">Marinobacterium zhoushanense</name>
    <dbReference type="NCBI Taxonomy" id="1679163"/>
    <lineage>
        <taxon>Bacteria</taxon>
        <taxon>Pseudomonadati</taxon>
        <taxon>Pseudomonadota</taxon>
        <taxon>Gammaproteobacteria</taxon>
        <taxon>Oceanospirillales</taxon>
        <taxon>Oceanospirillaceae</taxon>
        <taxon>Marinobacterium</taxon>
    </lineage>
</organism>
<keyword evidence="7" id="KW-1005">Bacterial flagellum biogenesis</keyword>
<protein>
    <recommendedName>
        <fullName evidence="7">Flagellar biosynthesis protein FlhA</fullName>
    </recommendedName>
</protein>
<dbReference type="Gene3D" id="1.10.8.540">
    <property type="entry name" value="FHIPEP family, domain 3"/>
    <property type="match status" value="1"/>
</dbReference>
<keyword evidence="9" id="KW-0969">Cilium</keyword>
<dbReference type="Gene3D" id="3.40.30.60">
    <property type="entry name" value="FHIPEP family, domain 1"/>
    <property type="match status" value="1"/>
</dbReference>
<feature type="transmembrane region" description="Helical" evidence="7">
    <location>
        <begin position="20"/>
        <end position="38"/>
    </location>
</feature>
<evidence type="ECO:0000256" key="3">
    <source>
        <dbReference type="ARBA" id="ARBA00022475"/>
    </source>
</evidence>
<feature type="region of interest" description="Disordered" evidence="8">
    <location>
        <begin position="332"/>
        <end position="353"/>
    </location>
</feature>
<feature type="transmembrane region" description="Helical" evidence="7">
    <location>
        <begin position="44"/>
        <end position="62"/>
    </location>
</feature>
<dbReference type="PROSITE" id="PS00994">
    <property type="entry name" value="FHIPEP"/>
    <property type="match status" value="1"/>
</dbReference>
<keyword evidence="6 7" id="KW-0472">Membrane</keyword>
<keyword evidence="5 7" id="KW-1133">Transmembrane helix</keyword>
<accession>A0ABQ1KQS5</accession>
<keyword evidence="9" id="KW-0966">Cell projection</keyword>
<dbReference type="InterPro" id="IPR042196">
    <property type="entry name" value="FHIPEP_4"/>
</dbReference>
<dbReference type="Gene3D" id="3.40.50.12790">
    <property type="entry name" value="FHIPEP family, domain 4"/>
    <property type="match status" value="1"/>
</dbReference>
<feature type="transmembrane region" description="Helical" evidence="7">
    <location>
        <begin position="237"/>
        <end position="262"/>
    </location>
</feature>
<comment type="function">
    <text evidence="7">Required for formation of the rod structure of the flagellar apparatus. Together with FliI and FliH, may constitute the export apparatus of flagellin.</text>
</comment>
<keyword evidence="9" id="KW-0282">Flagellum</keyword>
<sequence>MDRTAIINNARSLTEGNLGIPLLLLVILAMVTLPMPPFLLDVSFTFNIALSIVVLLVAIYALRPLDFGVFPTVLLAATLMRLALNVASTRVVLLYGHEGTGAAGKVIQAFGDVVVGGNYIVGVIVFMILVIINFVVVTKGAGRISEVSARFTLDAMPGKQMAIDADLNAGLISQDEARERRSEVTQEADFYGAMDGASKFVRGDAVAGILILVINLFGGVGIGMLQHGLSFELALQYYALLTIGDGLVAQIPSLLLSTAAAVMVTRANSSEEMGKQVFRQMFASPRALYVSAVILTVMGVVPGMPHFAFLSLAAAAAGAAWYIGQEERRRKAEAREEPVEQTPSEAAAGEESRELGWDDVMPVDMIGLEVGYRLIPMVDKMQGGQLLNRIKGVRKKLSQELGFLVPSVHIRDNLDLLPGAYRITMMGVIVGEAEIYPDRELAINPGQVFGKIDGIAVKDPAFGLDAIWIEKPQKERAQTLGYTVVDASTVVATHINKVLHGHSHELLGHEEVQQLLDMAAKKSPKLVEELVPKKLSISVLLKVLQNLLMEQVPLKDFRTVLEALAEAVSRTQDPLALTASVRIALSRLIVQTINGASPDLPVITLDPPLEQMLLSSMQQRQQGEEGLVLEPGMAERLQKSLAQAAQSQEVKGQPSVLLVSAPIRPLLAKFVRYGEQQVHVLSYQEIPENKNVTIVATVGGQNG</sequence>
<name>A0ABQ1KQS5_9GAMM</name>
<evidence type="ECO:0000256" key="4">
    <source>
        <dbReference type="ARBA" id="ARBA00022692"/>
    </source>
</evidence>
<comment type="caution">
    <text evidence="7">Lacks conserved residue(s) required for the propagation of feature annotation.</text>
</comment>
<proteinExistence type="inferred from homology"/>
<keyword evidence="4 7" id="KW-0812">Transmembrane</keyword>
<feature type="transmembrane region" description="Helical" evidence="7">
    <location>
        <begin position="116"/>
        <end position="136"/>
    </location>
</feature>
<keyword evidence="3 7" id="KW-1003">Cell membrane</keyword>
<keyword evidence="7" id="KW-0653">Protein transport</keyword>
<dbReference type="PIRSF" id="PIRSF005419">
    <property type="entry name" value="FlhA"/>
    <property type="match status" value="1"/>
</dbReference>
<comment type="caution">
    <text evidence="9">The sequence shown here is derived from an EMBL/GenBank/DDBJ whole genome shotgun (WGS) entry which is preliminary data.</text>
</comment>
<dbReference type="PANTHER" id="PTHR30161">
    <property type="entry name" value="FLAGELLAR EXPORT PROTEIN, MEMBRANE FLHA SUBUNIT-RELATED"/>
    <property type="match status" value="1"/>
</dbReference>
<dbReference type="Proteomes" id="UP000629025">
    <property type="component" value="Unassembled WGS sequence"/>
</dbReference>
<evidence type="ECO:0000256" key="6">
    <source>
        <dbReference type="ARBA" id="ARBA00023136"/>
    </source>
</evidence>